<evidence type="ECO:0000313" key="2">
    <source>
        <dbReference type="EMBL" id="WEK56372.1"/>
    </source>
</evidence>
<accession>A0AA95F179</accession>
<protein>
    <submittedName>
        <fullName evidence="2">Phage tail tube protein</fullName>
    </submittedName>
</protein>
<dbReference type="Pfam" id="PF16461">
    <property type="entry name" value="Phage_TTP_12"/>
    <property type="match status" value="1"/>
</dbReference>
<dbReference type="NCBIfam" id="NF047353">
    <property type="entry name" value="tube_lmo2291"/>
    <property type="match status" value="1"/>
</dbReference>
<dbReference type="Gene3D" id="4.10.410.40">
    <property type="match status" value="1"/>
</dbReference>
<dbReference type="InterPro" id="IPR032494">
    <property type="entry name" value="Phage_TTP_N"/>
</dbReference>
<sequence>MDLQTFAATRAVGTKIMIAAKAIASLKSIGGLDLSADTADVTTLDSDGGYREFIGTFKDGGEVPISGNFEPGNPGQSDVYDAFESGDTLPFSIIFPAKLGASWIFKGVVTKFTTGAELDGVVTFEATIKVSGKPSLGKTPSAGLSALALTGTGGTLSPVYNTNNSSYSFGGVTAASVTVTATGAGQTIKLFIDGAFSQDLTSGSASAAIPLTLNIGKKLTIMANEDGKTQKVYEVVVIKTA</sequence>
<dbReference type="Proteomes" id="UP001178662">
    <property type="component" value="Chromosome"/>
</dbReference>
<proteinExistence type="predicted"/>
<evidence type="ECO:0000259" key="1">
    <source>
        <dbReference type="Pfam" id="PF16461"/>
    </source>
</evidence>
<keyword evidence="3" id="KW-1185">Reference proteome</keyword>
<gene>
    <name evidence="2" type="ORF">P0Y55_12060</name>
</gene>
<reference evidence="2" key="1">
    <citation type="submission" date="2023-03" db="EMBL/GenBank/DDBJ databases">
        <title>Andean soil-derived lignocellulolytic bacterial consortium as a source of novel taxa and putative plastic-active enzymes.</title>
        <authorList>
            <person name="Diaz-Garcia L."/>
            <person name="Chuvochina M."/>
            <person name="Feuerriegel G."/>
            <person name="Bunk B."/>
            <person name="Sproer C."/>
            <person name="Streit W.R."/>
            <person name="Rodriguez L.M."/>
            <person name="Overmann J."/>
            <person name="Jimenez D.J."/>
        </authorList>
    </citation>
    <scope>NUCLEOTIDE SEQUENCE</scope>
    <source>
        <strain evidence="2">MAG 2441</strain>
    </source>
</reference>
<name>A0AA95F179_9BACL</name>
<organism evidence="2 3">
    <name type="scientific">Candidatus Cohnella colombiensis</name>
    <dbReference type="NCBI Taxonomy" id="3121368"/>
    <lineage>
        <taxon>Bacteria</taxon>
        <taxon>Bacillati</taxon>
        <taxon>Bacillota</taxon>
        <taxon>Bacilli</taxon>
        <taxon>Bacillales</taxon>
        <taxon>Paenibacillaceae</taxon>
        <taxon>Cohnella</taxon>
    </lineage>
</organism>
<evidence type="ECO:0000313" key="3">
    <source>
        <dbReference type="Proteomes" id="UP001178662"/>
    </source>
</evidence>
<feature type="domain" description="Lambda phage tail tube protein N-terminal" evidence="1">
    <location>
        <begin position="23"/>
        <end position="136"/>
    </location>
</feature>
<dbReference type="AlphaFoldDB" id="A0AA95F179"/>
<dbReference type="EMBL" id="CP119317">
    <property type="protein sequence ID" value="WEK56372.1"/>
    <property type="molecule type" value="Genomic_DNA"/>
</dbReference>